<dbReference type="RefSeq" id="WP_248156779.1">
    <property type="nucleotide sequence ID" value="NZ_JALNMJ010000014.1"/>
</dbReference>
<gene>
    <name evidence="6" type="ORF">M0H32_19140</name>
</gene>
<comment type="similarity">
    <text evidence="1">Belongs to the LysR transcriptional regulatory family.</text>
</comment>
<dbReference type="InterPro" id="IPR000847">
    <property type="entry name" value="LysR_HTH_N"/>
</dbReference>
<evidence type="ECO:0000259" key="5">
    <source>
        <dbReference type="PROSITE" id="PS50931"/>
    </source>
</evidence>
<evidence type="ECO:0000256" key="2">
    <source>
        <dbReference type="ARBA" id="ARBA00023015"/>
    </source>
</evidence>
<evidence type="ECO:0000313" key="6">
    <source>
        <dbReference type="EMBL" id="MCK7614291.1"/>
    </source>
</evidence>
<proteinExistence type="inferred from homology"/>
<evidence type="ECO:0000256" key="3">
    <source>
        <dbReference type="ARBA" id="ARBA00023125"/>
    </source>
</evidence>
<dbReference type="SUPFAM" id="SSF46785">
    <property type="entry name" value="Winged helix' DNA-binding domain"/>
    <property type="match status" value="1"/>
</dbReference>
<dbReference type="SUPFAM" id="SSF53850">
    <property type="entry name" value="Periplasmic binding protein-like II"/>
    <property type="match status" value="1"/>
</dbReference>
<reference evidence="6" key="1">
    <citation type="submission" date="2022-04" db="EMBL/GenBank/DDBJ databases">
        <title>Roseibium sp. CAU 1639 isolated from mud.</title>
        <authorList>
            <person name="Kim W."/>
        </authorList>
    </citation>
    <scope>NUCLEOTIDE SEQUENCE</scope>
    <source>
        <strain evidence="6">CAU 1639</strain>
    </source>
</reference>
<dbReference type="InterPro" id="IPR036388">
    <property type="entry name" value="WH-like_DNA-bd_sf"/>
</dbReference>
<name>A0ABT0GY84_9HYPH</name>
<dbReference type="EMBL" id="JALNMJ010000014">
    <property type="protein sequence ID" value="MCK7614291.1"/>
    <property type="molecule type" value="Genomic_DNA"/>
</dbReference>
<dbReference type="Pfam" id="PF03466">
    <property type="entry name" value="LysR_substrate"/>
    <property type="match status" value="1"/>
</dbReference>
<organism evidence="6 7">
    <name type="scientific">Roseibium sediminicola</name>
    <dbReference type="NCBI Taxonomy" id="2933272"/>
    <lineage>
        <taxon>Bacteria</taxon>
        <taxon>Pseudomonadati</taxon>
        <taxon>Pseudomonadota</taxon>
        <taxon>Alphaproteobacteria</taxon>
        <taxon>Hyphomicrobiales</taxon>
        <taxon>Stappiaceae</taxon>
        <taxon>Roseibium</taxon>
    </lineage>
</organism>
<dbReference type="InterPro" id="IPR005119">
    <property type="entry name" value="LysR_subst-bd"/>
</dbReference>
<dbReference type="CDD" id="cd05466">
    <property type="entry name" value="PBP2_LTTR_substrate"/>
    <property type="match status" value="1"/>
</dbReference>
<keyword evidence="4" id="KW-0804">Transcription</keyword>
<sequence>MIEVTPLRYFVSAFELGTISAAAAAHGISQPSLSQALQKLEETISSTLFLRSRKGLQPTAQGHQLYQHAQSILGAVQKAENSFSQNSPRHLSLYTSPDIVLKPFRGAFEALRRTCPGLELRFELTPAAAELALVDQSCAPRGHRFHELVREPYVLALKKSHPLAGTRTLTLGDLRSLPLIERRYCPHYDAMRAELTLEDVSLTAAAEAVHDQQVLELVRLGFGGALLPAGHVAQDEAIAAIPVKHPSLGERIMGLAVRKTASANEMFRIWLSGFTGGSLSM</sequence>
<evidence type="ECO:0000256" key="4">
    <source>
        <dbReference type="ARBA" id="ARBA00023163"/>
    </source>
</evidence>
<dbReference type="PRINTS" id="PR00039">
    <property type="entry name" value="HTHLYSR"/>
</dbReference>
<evidence type="ECO:0000313" key="7">
    <source>
        <dbReference type="Proteomes" id="UP001431221"/>
    </source>
</evidence>
<keyword evidence="2" id="KW-0805">Transcription regulation</keyword>
<dbReference type="PROSITE" id="PS50931">
    <property type="entry name" value="HTH_LYSR"/>
    <property type="match status" value="1"/>
</dbReference>
<dbReference type="Proteomes" id="UP001431221">
    <property type="component" value="Unassembled WGS sequence"/>
</dbReference>
<feature type="domain" description="HTH lysR-type" evidence="5">
    <location>
        <begin position="2"/>
        <end position="59"/>
    </location>
</feature>
<dbReference type="InterPro" id="IPR036390">
    <property type="entry name" value="WH_DNA-bd_sf"/>
</dbReference>
<keyword evidence="3" id="KW-0238">DNA-binding</keyword>
<protein>
    <submittedName>
        <fullName evidence="6">LysR family transcriptional regulator</fullName>
    </submittedName>
</protein>
<dbReference type="Gene3D" id="3.40.190.290">
    <property type="match status" value="1"/>
</dbReference>
<dbReference type="Gene3D" id="1.10.10.10">
    <property type="entry name" value="Winged helix-like DNA-binding domain superfamily/Winged helix DNA-binding domain"/>
    <property type="match status" value="1"/>
</dbReference>
<dbReference type="PANTHER" id="PTHR30346:SF28">
    <property type="entry name" value="HTH-TYPE TRANSCRIPTIONAL REGULATOR CYNR"/>
    <property type="match status" value="1"/>
</dbReference>
<keyword evidence="7" id="KW-1185">Reference proteome</keyword>
<dbReference type="PANTHER" id="PTHR30346">
    <property type="entry name" value="TRANSCRIPTIONAL DUAL REGULATOR HCAR-RELATED"/>
    <property type="match status" value="1"/>
</dbReference>
<dbReference type="Pfam" id="PF00126">
    <property type="entry name" value="HTH_1"/>
    <property type="match status" value="1"/>
</dbReference>
<comment type="caution">
    <text evidence="6">The sequence shown here is derived from an EMBL/GenBank/DDBJ whole genome shotgun (WGS) entry which is preliminary data.</text>
</comment>
<evidence type="ECO:0000256" key="1">
    <source>
        <dbReference type="ARBA" id="ARBA00009437"/>
    </source>
</evidence>
<accession>A0ABT0GY84</accession>